<organism evidence="1 2">
    <name type="scientific">Aduncisulcus paluster</name>
    <dbReference type="NCBI Taxonomy" id="2918883"/>
    <lineage>
        <taxon>Eukaryota</taxon>
        <taxon>Metamonada</taxon>
        <taxon>Carpediemonas-like organisms</taxon>
        <taxon>Aduncisulcus</taxon>
    </lineage>
</organism>
<dbReference type="EMBL" id="BQXS01003281">
    <property type="protein sequence ID" value="GKT33922.1"/>
    <property type="molecule type" value="Genomic_DNA"/>
</dbReference>
<comment type="caution">
    <text evidence="1">The sequence shown here is derived from an EMBL/GenBank/DDBJ whole genome shotgun (WGS) entry which is preliminary data.</text>
</comment>
<sequence length="97" mass="10566">VNLWKRLFSTTLPSLIKMSSMSGSSSSSSLSLTSSLSSSSSSGYLYTSNLSFLLLSYLSSLSLLTFHKCNTIPLFTYLMILSTHTRMSTCSTVLTNN</sequence>
<gene>
    <name evidence="1" type="ORF">ADUPG1_002701</name>
</gene>
<evidence type="ECO:0000313" key="2">
    <source>
        <dbReference type="Proteomes" id="UP001057375"/>
    </source>
</evidence>
<protein>
    <submittedName>
        <fullName evidence="1">Uncharacterized protein</fullName>
    </submittedName>
</protein>
<dbReference type="Proteomes" id="UP001057375">
    <property type="component" value="Unassembled WGS sequence"/>
</dbReference>
<accession>A0ABQ5KN20</accession>
<feature type="non-terminal residue" evidence="1">
    <location>
        <position position="1"/>
    </location>
</feature>
<evidence type="ECO:0000313" key="1">
    <source>
        <dbReference type="EMBL" id="GKT33922.1"/>
    </source>
</evidence>
<name>A0ABQ5KN20_9EUKA</name>
<reference evidence="1" key="1">
    <citation type="submission" date="2022-03" db="EMBL/GenBank/DDBJ databases">
        <title>Draft genome sequence of Aduncisulcus paluster, a free-living microaerophilic Fornicata.</title>
        <authorList>
            <person name="Yuyama I."/>
            <person name="Kume K."/>
            <person name="Tamura T."/>
            <person name="Inagaki Y."/>
            <person name="Hashimoto T."/>
        </authorList>
    </citation>
    <scope>NUCLEOTIDE SEQUENCE</scope>
    <source>
        <strain evidence="1">NY0171</strain>
    </source>
</reference>
<keyword evidence="2" id="KW-1185">Reference proteome</keyword>
<proteinExistence type="predicted"/>